<keyword evidence="3" id="KW-0378">Hydrolase</keyword>
<dbReference type="GO" id="GO:0008237">
    <property type="term" value="F:metallopeptidase activity"/>
    <property type="evidence" value="ECO:0007669"/>
    <property type="project" value="InterPro"/>
</dbReference>
<dbReference type="InterPro" id="IPR002884">
    <property type="entry name" value="P_dom"/>
</dbReference>
<accession>A0A0A2M632</accession>
<dbReference type="STRING" id="1121895.GCA_000378485_01859"/>
<dbReference type="InterPro" id="IPR013783">
    <property type="entry name" value="Ig-like_fold"/>
</dbReference>
<dbReference type="eggNOG" id="COG4935">
    <property type="taxonomic scope" value="Bacteria"/>
</dbReference>
<protein>
    <recommendedName>
        <fullName evidence="5">P/Homo B domain-containing protein</fullName>
    </recommendedName>
</protein>
<sequence>MKKTLLSLIAILLCCTAYSQQQLWQSISKTDVAALPKNLRDSNPTSFLLYHLNLDALKSQLAGVPLRGSGQTSAVIIPMPDAEGNVLHFRVYKAPVMHKGLSVKYPGIESYVGQCIEQPASILRFSTTLFGLHAMALTTSHGTWYIDPYTKDAQNYIVYKLADLQTSKTFACHTHDEDNAARRLAPAIIPQALPQDNGNYRTYRVAIATTVEYSAFQIEQAGLQNGTYEQKMEAVLAAITVTLTRVSSMFERDLSVSLQLVPNNDLVVFIDEDELNNEDAGALLNEGNAVIYAAIGAENFDMGHSFGTAGGGLAAGAPCSDFKAGAMTGLGSPVGDGFDINYVAHEMGHQFGAGHTFNILCGGNRADDLAYEPGSGTTIMAYAGVCDPNIQYFSDAQFHAISIEQMRYRINNESNCVPLVPTGNIPPVANAGANYVIPMGTAFILEGTATDANNDALTYDWEQMNKEISEQPPLPTATGGPNFRSLPISDSPNRFMPRIEDVLENNLFPTWEVIPTVGRSLDFAFTVRDNNINGGESATDYMHIDVIQAAGPFVVTSPNAAVTWQAGTNHNVTWNVAGTTENGVNTPYVDILLSTDGGFTYPVVVAAGVPNDGSESIIVPNLPGQGRIMVRGHNNIFYDISNTNFTITPAGSTFVATVNGAQTIEACKGATVTYMLDYEVINGFTGTTLFTLADYPLNATVTFSPTSLNADGQVEVTISTTNTSPPGLYAMTVTMTSGTEVKRATLHLNLLSTDFAQLQLLTPENGANTLPAEVSFDWSNDVIASSYHLQVATDAAFNTIVIDVVTPVSNYTATLAETTHYYWRVVGANAGCEGTFGNSHDFTTGTAFCNTYTSANVPLPISWGDPSTASTTIEVDGNFTLQDIQVSLNITHSWIGDIVATLISPAGTRTLLFSRQCGDGDNAAVTFSDDGAPLTCQGGDASVRGLLAPAETLSRLLQEQVNGTWTLQIDDEEGGDGGELTAWSLNLCGLETYIAGVAQNKAINFMIYPNPNNGSFNVQYNAVSNAPTAISVYDMRGRMIYNQDNAPSAGLVSQPVQLSAQSGVYIVNVIQGVNKSSKKIVVE</sequence>
<feature type="domain" description="P/Homo B" evidence="5">
    <location>
        <begin position="843"/>
        <end position="993"/>
    </location>
</feature>
<evidence type="ECO:0000256" key="2">
    <source>
        <dbReference type="ARBA" id="ARBA00022729"/>
    </source>
</evidence>
<name>A0A0A2M632_9FLAO</name>
<dbReference type="Pfam" id="PF01483">
    <property type="entry name" value="P_proprotein"/>
    <property type="match status" value="1"/>
</dbReference>
<dbReference type="GO" id="GO:0006508">
    <property type="term" value="P:proteolysis"/>
    <property type="evidence" value="ECO:0007669"/>
    <property type="project" value="UniProtKB-KW"/>
</dbReference>
<evidence type="ECO:0000256" key="3">
    <source>
        <dbReference type="ARBA" id="ARBA00022801"/>
    </source>
</evidence>
<keyword evidence="1" id="KW-0645">Protease</keyword>
<gene>
    <name evidence="6" type="ORF">Q765_07690</name>
</gene>
<feature type="signal peptide" evidence="4">
    <location>
        <begin position="1"/>
        <end position="19"/>
    </location>
</feature>
<dbReference type="Gene3D" id="2.60.120.260">
    <property type="entry name" value="Galactose-binding domain-like"/>
    <property type="match status" value="1"/>
</dbReference>
<evidence type="ECO:0000256" key="4">
    <source>
        <dbReference type="SAM" id="SignalP"/>
    </source>
</evidence>
<dbReference type="Pfam" id="PF13583">
    <property type="entry name" value="Reprolysin_4"/>
    <property type="match status" value="1"/>
</dbReference>
<dbReference type="InterPro" id="IPR024079">
    <property type="entry name" value="MetalloPept_cat_dom_sf"/>
</dbReference>
<organism evidence="6 7">
    <name type="scientific">Flavobacterium rivuli WB 3.3-2 = DSM 21788</name>
    <dbReference type="NCBI Taxonomy" id="1121895"/>
    <lineage>
        <taxon>Bacteria</taxon>
        <taxon>Pseudomonadati</taxon>
        <taxon>Bacteroidota</taxon>
        <taxon>Flavobacteriia</taxon>
        <taxon>Flavobacteriales</taxon>
        <taxon>Flavobacteriaceae</taxon>
        <taxon>Flavobacterium</taxon>
    </lineage>
</organism>
<reference evidence="6 7" key="1">
    <citation type="submission" date="2013-09" db="EMBL/GenBank/DDBJ databases">
        <authorList>
            <person name="Zeng Z."/>
            <person name="Chen C."/>
        </authorList>
    </citation>
    <scope>NUCLEOTIDE SEQUENCE [LARGE SCALE GENOMIC DNA]</scope>
    <source>
        <strain evidence="6 7">WB 3.3-2</strain>
    </source>
</reference>
<dbReference type="RefSeq" id="WP_020213016.1">
    <property type="nucleotide sequence ID" value="NZ_JRLX01000006.1"/>
</dbReference>
<feature type="chain" id="PRO_5002002780" description="P/Homo B domain-containing protein" evidence="4">
    <location>
        <begin position="20"/>
        <end position="1083"/>
    </location>
</feature>
<dbReference type="Gene3D" id="2.60.40.10">
    <property type="entry name" value="Immunoglobulins"/>
    <property type="match status" value="2"/>
</dbReference>
<dbReference type="NCBIfam" id="TIGR04183">
    <property type="entry name" value="Por_Secre_tail"/>
    <property type="match status" value="1"/>
</dbReference>
<dbReference type="PROSITE" id="PS51829">
    <property type="entry name" value="P_HOMO_B"/>
    <property type="match status" value="1"/>
</dbReference>
<dbReference type="InterPro" id="IPR026444">
    <property type="entry name" value="Secre_tail"/>
</dbReference>
<dbReference type="Pfam" id="PF18962">
    <property type="entry name" value="Por_Secre_tail"/>
    <property type="match status" value="1"/>
</dbReference>
<dbReference type="SUPFAM" id="SSF55486">
    <property type="entry name" value="Metalloproteases ('zincins'), catalytic domain"/>
    <property type="match status" value="1"/>
</dbReference>
<evidence type="ECO:0000313" key="6">
    <source>
        <dbReference type="EMBL" id="KGO87081.1"/>
    </source>
</evidence>
<evidence type="ECO:0000256" key="1">
    <source>
        <dbReference type="ARBA" id="ARBA00022670"/>
    </source>
</evidence>
<keyword evidence="7" id="KW-1185">Reference proteome</keyword>
<keyword evidence="2 4" id="KW-0732">Signal</keyword>
<dbReference type="OrthoDB" id="9792152at2"/>
<dbReference type="EMBL" id="JRLX01000006">
    <property type="protein sequence ID" value="KGO87081.1"/>
    <property type="molecule type" value="Genomic_DNA"/>
</dbReference>
<dbReference type="AlphaFoldDB" id="A0A0A2M632"/>
<dbReference type="InterPro" id="IPR008979">
    <property type="entry name" value="Galactose-bd-like_sf"/>
</dbReference>
<dbReference type="GO" id="GO:0004252">
    <property type="term" value="F:serine-type endopeptidase activity"/>
    <property type="evidence" value="ECO:0007669"/>
    <property type="project" value="InterPro"/>
</dbReference>
<dbReference type="Gene3D" id="3.40.390.10">
    <property type="entry name" value="Collagenase (Catalytic Domain)"/>
    <property type="match status" value="1"/>
</dbReference>
<dbReference type="SUPFAM" id="SSF49785">
    <property type="entry name" value="Galactose-binding domain-like"/>
    <property type="match status" value="1"/>
</dbReference>
<comment type="caution">
    <text evidence="6">The sequence shown here is derived from an EMBL/GenBank/DDBJ whole genome shotgun (WGS) entry which is preliminary data.</text>
</comment>
<proteinExistence type="predicted"/>
<evidence type="ECO:0000313" key="7">
    <source>
        <dbReference type="Proteomes" id="UP000030152"/>
    </source>
</evidence>
<evidence type="ECO:0000259" key="5">
    <source>
        <dbReference type="PROSITE" id="PS51829"/>
    </source>
</evidence>
<dbReference type="Proteomes" id="UP000030152">
    <property type="component" value="Unassembled WGS sequence"/>
</dbReference>